<sequence>MQILQIIDSLELNGGSTMFLELVSGMRKHWPQHDIVPYVVSKTGKYGRRALINDSLPSSYNVDNLQRFSYNTFEDTQKSIRNAVIFHHVLGHTKPIKFHNSCKYYVVNHSLTNVKRLAKFAAERCICVCRFFSKKVQKVARLSPITILNGCADYYKTTPSMKDDRFVIGRCQRVVPSKFIKESINSSSFPRGYVQYIVGPVNHGKTRTMKGSKYDVFLGPIFDRQKKIAIIKSFDMYLHNARSPEGASMAILEALSCGVPVLARDVGGGVRELIAHNRNGFLFKNGIQLNNILKELTSSRLEEIKKQTREDFLQRLHITIALKRYEELL</sequence>
<dbReference type="SUPFAM" id="SSF53756">
    <property type="entry name" value="UDP-Glycosyltransferase/glycogen phosphorylase"/>
    <property type="match status" value="1"/>
</dbReference>
<reference evidence="2" key="1">
    <citation type="journal article" date="2015" name="Nature">
        <title>Complex archaea that bridge the gap between prokaryotes and eukaryotes.</title>
        <authorList>
            <person name="Spang A."/>
            <person name="Saw J.H."/>
            <person name="Jorgensen S.L."/>
            <person name="Zaremba-Niedzwiedzka K."/>
            <person name="Martijn J."/>
            <person name="Lind A.E."/>
            <person name="van Eijk R."/>
            <person name="Schleper C."/>
            <person name="Guy L."/>
            <person name="Ettema T.J."/>
        </authorList>
    </citation>
    <scope>NUCLEOTIDE SEQUENCE</scope>
</reference>
<dbReference type="AlphaFoldDB" id="A0A0F9PJQ2"/>
<gene>
    <name evidence="2" type="ORF">LCGC14_0891890</name>
</gene>
<dbReference type="GO" id="GO:0016757">
    <property type="term" value="F:glycosyltransferase activity"/>
    <property type="evidence" value="ECO:0007669"/>
    <property type="project" value="InterPro"/>
</dbReference>
<name>A0A0F9PJQ2_9ZZZZ</name>
<dbReference type="PANTHER" id="PTHR12526">
    <property type="entry name" value="GLYCOSYLTRANSFERASE"/>
    <property type="match status" value="1"/>
</dbReference>
<dbReference type="InterPro" id="IPR001296">
    <property type="entry name" value="Glyco_trans_1"/>
</dbReference>
<proteinExistence type="predicted"/>
<dbReference type="Gene3D" id="3.40.50.2000">
    <property type="entry name" value="Glycogen Phosphorylase B"/>
    <property type="match status" value="2"/>
</dbReference>
<protein>
    <recommendedName>
        <fullName evidence="1">Glycosyl transferase family 1 domain-containing protein</fullName>
    </recommendedName>
</protein>
<evidence type="ECO:0000259" key="1">
    <source>
        <dbReference type="Pfam" id="PF00534"/>
    </source>
</evidence>
<comment type="caution">
    <text evidence="2">The sequence shown here is derived from an EMBL/GenBank/DDBJ whole genome shotgun (WGS) entry which is preliminary data.</text>
</comment>
<dbReference type="EMBL" id="LAZR01002860">
    <property type="protein sequence ID" value="KKN24742.1"/>
    <property type="molecule type" value="Genomic_DNA"/>
</dbReference>
<accession>A0A0F9PJQ2</accession>
<organism evidence="2">
    <name type="scientific">marine sediment metagenome</name>
    <dbReference type="NCBI Taxonomy" id="412755"/>
    <lineage>
        <taxon>unclassified sequences</taxon>
        <taxon>metagenomes</taxon>
        <taxon>ecological metagenomes</taxon>
    </lineage>
</organism>
<dbReference type="Pfam" id="PF00534">
    <property type="entry name" value="Glycos_transf_1"/>
    <property type="match status" value="1"/>
</dbReference>
<feature type="domain" description="Glycosyl transferase family 1" evidence="1">
    <location>
        <begin position="224"/>
        <end position="300"/>
    </location>
</feature>
<evidence type="ECO:0000313" key="2">
    <source>
        <dbReference type="EMBL" id="KKN24742.1"/>
    </source>
</evidence>